<proteinExistence type="predicted"/>
<evidence type="ECO:0000313" key="2">
    <source>
        <dbReference type="Proteomes" id="UP000008237"/>
    </source>
</evidence>
<organism evidence="2">
    <name type="scientific">Harpegnathos saltator</name>
    <name type="common">Jerdon's jumping ant</name>
    <dbReference type="NCBI Taxonomy" id="610380"/>
    <lineage>
        <taxon>Eukaryota</taxon>
        <taxon>Metazoa</taxon>
        <taxon>Ecdysozoa</taxon>
        <taxon>Arthropoda</taxon>
        <taxon>Hexapoda</taxon>
        <taxon>Insecta</taxon>
        <taxon>Pterygota</taxon>
        <taxon>Neoptera</taxon>
        <taxon>Endopterygota</taxon>
        <taxon>Hymenoptera</taxon>
        <taxon>Apocrita</taxon>
        <taxon>Aculeata</taxon>
        <taxon>Formicoidea</taxon>
        <taxon>Formicidae</taxon>
        <taxon>Ponerinae</taxon>
        <taxon>Ponerini</taxon>
        <taxon>Harpegnathos</taxon>
    </lineage>
</organism>
<reference evidence="1 2" key="1">
    <citation type="journal article" date="2010" name="Science">
        <title>Genomic comparison of the ants Camponotus floridanus and Harpegnathos saltator.</title>
        <authorList>
            <person name="Bonasio R."/>
            <person name="Zhang G."/>
            <person name="Ye C."/>
            <person name="Mutti N.S."/>
            <person name="Fang X."/>
            <person name="Qin N."/>
            <person name="Donahue G."/>
            <person name="Yang P."/>
            <person name="Li Q."/>
            <person name="Li C."/>
            <person name="Zhang P."/>
            <person name="Huang Z."/>
            <person name="Berger S.L."/>
            <person name="Reinberg D."/>
            <person name="Wang J."/>
            <person name="Liebig J."/>
        </authorList>
    </citation>
    <scope>NUCLEOTIDE SEQUENCE [LARGE SCALE GENOMIC DNA]</scope>
    <source>
        <strain evidence="1 2">R22 G/1</strain>
    </source>
</reference>
<dbReference type="Gene3D" id="3.30.420.10">
    <property type="entry name" value="Ribonuclease H-like superfamily/Ribonuclease H"/>
    <property type="match status" value="1"/>
</dbReference>
<dbReference type="PANTHER" id="PTHR47326">
    <property type="entry name" value="TRANSPOSABLE ELEMENT TC3 TRANSPOSASE-LIKE PROTEIN"/>
    <property type="match status" value="1"/>
</dbReference>
<dbReference type="EMBL" id="GL448200">
    <property type="protein sequence ID" value="EFN85135.1"/>
    <property type="molecule type" value="Genomic_DNA"/>
</dbReference>
<dbReference type="Proteomes" id="UP000008237">
    <property type="component" value="Unassembled WGS sequence"/>
</dbReference>
<evidence type="ECO:0008006" key="3">
    <source>
        <dbReference type="Google" id="ProtNLM"/>
    </source>
</evidence>
<dbReference type="GO" id="GO:0003676">
    <property type="term" value="F:nucleic acid binding"/>
    <property type="evidence" value="ECO:0007669"/>
    <property type="project" value="InterPro"/>
</dbReference>
<dbReference type="AlphaFoldDB" id="E2BGP4"/>
<keyword evidence="2" id="KW-1185">Reference proteome</keyword>
<sequence>PQKLNMWAYFCECGITGSFFIEGYLNANTYLDLLRNQIVSAIDDFFDGNIQNIWFQQDGAPPHYAVVVRQFLPESFP</sequence>
<name>E2BGP4_HARSA</name>
<gene>
    <name evidence="1" type="ORF">EAI_04185</name>
</gene>
<dbReference type="PANTHER" id="PTHR47326:SF1">
    <property type="entry name" value="HTH PSQ-TYPE DOMAIN-CONTAINING PROTEIN"/>
    <property type="match status" value="1"/>
</dbReference>
<feature type="non-terminal residue" evidence="1">
    <location>
        <position position="77"/>
    </location>
</feature>
<dbReference type="InterPro" id="IPR036397">
    <property type="entry name" value="RNaseH_sf"/>
</dbReference>
<accession>E2BGP4</accession>
<protein>
    <recommendedName>
        <fullName evidence="3">Transposable element Tc3 transposase</fullName>
    </recommendedName>
</protein>
<feature type="non-terminal residue" evidence="1">
    <location>
        <position position="1"/>
    </location>
</feature>
<evidence type="ECO:0000313" key="1">
    <source>
        <dbReference type="EMBL" id="EFN85135.1"/>
    </source>
</evidence>
<dbReference type="STRING" id="610380.E2BGP4"/>
<dbReference type="InParanoid" id="E2BGP4"/>